<dbReference type="RefSeq" id="WP_097149412.1">
    <property type="nucleotide sequence ID" value="NZ_OBQC01000006.1"/>
</dbReference>
<name>A0A285UCF0_9BACL</name>
<evidence type="ECO:0000256" key="2">
    <source>
        <dbReference type="SAM" id="SignalP"/>
    </source>
</evidence>
<proteinExistence type="predicted"/>
<dbReference type="SUPFAM" id="SSF53822">
    <property type="entry name" value="Periplasmic binding protein-like I"/>
    <property type="match status" value="1"/>
</dbReference>
<dbReference type="Pfam" id="PF04392">
    <property type="entry name" value="ABC_sub_bind"/>
    <property type="match status" value="1"/>
</dbReference>
<organism evidence="3 4">
    <name type="scientific">Ureibacillus acetophenoni</name>
    <dbReference type="NCBI Taxonomy" id="614649"/>
    <lineage>
        <taxon>Bacteria</taxon>
        <taxon>Bacillati</taxon>
        <taxon>Bacillota</taxon>
        <taxon>Bacilli</taxon>
        <taxon>Bacillales</taxon>
        <taxon>Caryophanaceae</taxon>
        <taxon>Ureibacillus</taxon>
    </lineage>
</organism>
<dbReference type="CDD" id="cd06325">
    <property type="entry name" value="PBP1_ABC_unchar_transporter"/>
    <property type="match status" value="1"/>
</dbReference>
<dbReference type="InterPro" id="IPR007487">
    <property type="entry name" value="ABC_transpt-TYRBP-like"/>
</dbReference>
<feature type="compositionally biased region" description="Low complexity" evidence="1">
    <location>
        <begin position="22"/>
        <end position="38"/>
    </location>
</feature>
<dbReference type="Gene3D" id="3.40.50.2300">
    <property type="match status" value="2"/>
</dbReference>
<evidence type="ECO:0000313" key="4">
    <source>
        <dbReference type="Proteomes" id="UP000219252"/>
    </source>
</evidence>
<sequence length="338" mass="35379">MKKLSFLLFGLILLLAACGGGNSNSSSNEPTESTNGSNGEEATEETKTYKVGTTQIVEHPSLDAATQGFKDAIKDSGLTVEFVDNNAQNDQSMNVTIAQDLVSQNVDLIFANSTPSAQAAKNATGDIPIIFTSVTDPVSAELVSSMEAPGANVTGTVDLHPDTIEKTVNFIVDELGITKVGTVYNTGEQNSVVQVDQVREQLEAKGGQLEEAAVTTSAEVKQATESLLGKVDAIYIITDNTVVSALPTVVDVANTNQLPLIVGELDSVAGGGLAAFGFSYYDIGYEAGEMAVKILKGEATPSDIPAAYPANLKLVVNKNTADTIGVEIKDSWNAEVVE</sequence>
<dbReference type="AlphaFoldDB" id="A0A285UCF0"/>
<dbReference type="InterPro" id="IPR028082">
    <property type="entry name" value="Peripla_BP_I"/>
</dbReference>
<dbReference type="OrthoDB" id="9776955at2"/>
<dbReference type="EMBL" id="OBQC01000006">
    <property type="protein sequence ID" value="SOC39570.1"/>
    <property type="molecule type" value="Genomic_DNA"/>
</dbReference>
<feature type="signal peptide" evidence="2">
    <location>
        <begin position="1"/>
        <end position="19"/>
    </location>
</feature>
<dbReference type="PROSITE" id="PS51257">
    <property type="entry name" value="PROKAR_LIPOPROTEIN"/>
    <property type="match status" value="1"/>
</dbReference>
<accession>A0A285UCF0</accession>
<reference evidence="4" key="1">
    <citation type="submission" date="2017-08" db="EMBL/GenBank/DDBJ databases">
        <authorList>
            <person name="Varghese N."/>
            <person name="Submissions S."/>
        </authorList>
    </citation>
    <scope>NUCLEOTIDE SEQUENCE [LARGE SCALE GENOMIC DNA]</scope>
    <source>
        <strain evidence="4">JC23</strain>
    </source>
</reference>
<keyword evidence="2" id="KW-0732">Signal</keyword>
<dbReference type="PANTHER" id="PTHR35271:SF1">
    <property type="entry name" value="ABC TRANSPORTER, SUBSTRATE-BINDING LIPOPROTEIN"/>
    <property type="match status" value="1"/>
</dbReference>
<dbReference type="Proteomes" id="UP000219252">
    <property type="component" value="Unassembled WGS sequence"/>
</dbReference>
<dbReference type="PANTHER" id="PTHR35271">
    <property type="entry name" value="ABC TRANSPORTER, SUBSTRATE-BINDING LIPOPROTEIN-RELATED"/>
    <property type="match status" value="1"/>
</dbReference>
<feature type="region of interest" description="Disordered" evidence="1">
    <location>
        <begin position="22"/>
        <end position="48"/>
    </location>
</feature>
<feature type="chain" id="PRO_5039650166" evidence="2">
    <location>
        <begin position="20"/>
        <end position="338"/>
    </location>
</feature>
<protein>
    <submittedName>
        <fullName evidence="3">Putative ABC transport system substrate-binding protein</fullName>
    </submittedName>
</protein>
<keyword evidence="4" id="KW-1185">Reference proteome</keyword>
<evidence type="ECO:0000256" key="1">
    <source>
        <dbReference type="SAM" id="MobiDB-lite"/>
    </source>
</evidence>
<gene>
    <name evidence="3" type="ORF">SAMN05877842_1064</name>
</gene>
<evidence type="ECO:0000313" key="3">
    <source>
        <dbReference type="EMBL" id="SOC39570.1"/>
    </source>
</evidence>